<dbReference type="AlphaFoldDB" id="A0A1E3XG99"/>
<comment type="caution">
    <text evidence="2">The sequence shown here is derived from an EMBL/GenBank/DDBJ whole genome shotgun (WGS) entry which is preliminary data.</text>
</comment>
<name>A0A1E3XG99_9BACT</name>
<organism evidence="2 3">
    <name type="scientific">Candidatus Scalindua rubra</name>
    <dbReference type="NCBI Taxonomy" id="1872076"/>
    <lineage>
        <taxon>Bacteria</taxon>
        <taxon>Pseudomonadati</taxon>
        <taxon>Planctomycetota</taxon>
        <taxon>Candidatus Brocadiia</taxon>
        <taxon>Candidatus Brocadiales</taxon>
        <taxon>Candidatus Scalinduaceae</taxon>
        <taxon>Candidatus Scalindua</taxon>
    </lineage>
</organism>
<accession>A0A1E3XG99</accession>
<evidence type="ECO:0000313" key="2">
    <source>
        <dbReference type="EMBL" id="ODS34651.1"/>
    </source>
</evidence>
<dbReference type="CDD" id="cd00085">
    <property type="entry name" value="HNHc"/>
    <property type="match status" value="1"/>
</dbReference>
<evidence type="ECO:0000259" key="1">
    <source>
        <dbReference type="SMART" id="SM00507"/>
    </source>
</evidence>
<dbReference type="SMART" id="SM00507">
    <property type="entry name" value="HNHc"/>
    <property type="match status" value="1"/>
</dbReference>
<dbReference type="Proteomes" id="UP000094056">
    <property type="component" value="Unassembled WGS sequence"/>
</dbReference>
<sequence>MISFSKKEAINPKNSWIPIPSENNETRPAGITNEEFKVYSEGLQKLFTNVGLYNSSLYLNVLSLFRDAFLKPSENRPFRSGTYVRLEFGATTSESVKKQNIPCEICAENRATDICHIIPKRLRGVHDIDNVLYLCPTHHRLFDNCMLSKDEWEKIDWCSKNEKSQVYAFKVLKVEQEKFWRKVDLGLFKKQTTWEIDIYKNYNDHKNEIQNKD</sequence>
<proteinExistence type="predicted"/>
<dbReference type="Gene3D" id="1.10.30.50">
    <property type="match status" value="1"/>
</dbReference>
<protein>
    <recommendedName>
        <fullName evidence="1">HNH nuclease domain-containing protein</fullName>
    </recommendedName>
</protein>
<gene>
    <name evidence="2" type="ORF">SCARUB_00231</name>
</gene>
<dbReference type="Pfam" id="PF13391">
    <property type="entry name" value="HNH_2"/>
    <property type="match status" value="1"/>
</dbReference>
<reference evidence="2 3" key="1">
    <citation type="submission" date="2016-07" db="EMBL/GenBank/DDBJ databases">
        <title>Draft genome of Scalindua rubra, obtained from a brine-seawater interface in the Red Sea, sheds light on salt adaptation in anammox bacteria.</title>
        <authorList>
            <person name="Speth D.R."/>
            <person name="Lagkouvardos I."/>
            <person name="Wang Y."/>
            <person name="Qian P.-Y."/>
            <person name="Dutilh B.E."/>
            <person name="Jetten M.S."/>
        </authorList>
    </citation>
    <scope>NUCLEOTIDE SEQUENCE [LARGE SCALE GENOMIC DNA]</scope>
    <source>
        <strain evidence="2">BSI-1</strain>
    </source>
</reference>
<evidence type="ECO:0000313" key="3">
    <source>
        <dbReference type="Proteomes" id="UP000094056"/>
    </source>
</evidence>
<dbReference type="EMBL" id="MAYW01000003">
    <property type="protein sequence ID" value="ODS34651.1"/>
    <property type="molecule type" value="Genomic_DNA"/>
</dbReference>
<feature type="domain" description="HNH nuclease" evidence="1">
    <location>
        <begin position="90"/>
        <end position="140"/>
    </location>
</feature>
<dbReference type="InterPro" id="IPR003615">
    <property type="entry name" value="HNH_nuc"/>
</dbReference>